<organism evidence="8 9">
    <name type="scientific">Nannochloropsis salina CCMP1776</name>
    <dbReference type="NCBI Taxonomy" id="1027361"/>
    <lineage>
        <taxon>Eukaryota</taxon>
        <taxon>Sar</taxon>
        <taxon>Stramenopiles</taxon>
        <taxon>Ochrophyta</taxon>
        <taxon>Eustigmatophyceae</taxon>
        <taxon>Eustigmatales</taxon>
        <taxon>Monodopsidaceae</taxon>
        <taxon>Microchloropsis</taxon>
        <taxon>Microchloropsis salina</taxon>
    </lineage>
</organism>
<dbReference type="Pfam" id="PF02045">
    <property type="entry name" value="CBFB_NFYA"/>
    <property type="match status" value="1"/>
</dbReference>
<evidence type="ECO:0000313" key="9">
    <source>
        <dbReference type="Proteomes" id="UP000355283"/>
    </source>
</evidence>
<proteinExistence type="inferred from homology"/>
<accession>A0A4D9D6Q4</accession>
<dbReference type="Proteomes" id="UP000355283">
    <property type="component" value="Unassembled WGS sequence"/>
</dbReference>
<comment type="subcellular location">
    <subcellularLocation>
        <location evidence="1 6">Nucleus</location>
    </subcellularLocation>
</comment>
<dbReference type="SMART" id="SM00521">
    <property type="entry name" value="CBF"/>
    <property type="match status" value="1"/>
</dbReference>
<dbReference type="Gene3D" id="6.10.250.2430">
    <property type="match status" value="1"/>
</dbReference>
<dbReference type="GO" id="GO:0003677">
    <property type="term" value="F:DNA binding"/>
    <property type="evidence" value="ECO:0007669"/>
    <property type="project" value="UniProtKB-KW"/>
</dbReference>
<dbReference type="EMBL" id="SDOX01000019">
    <property type="protein sequence ID" value="TFJ84259.1"/>
    <property type="molecule type" value="Genomic_DNA"/>
</dbReference>
<evidence type="ECO:0000256" key="1">
    <source>
        <dbReference type="ARBA" id="ARBA00004123"/>
    </source>
</evidence>
<keyword evidence="3 6" id="KW-0238">DNA-binding</keyword>
<sequence>MDGAETGSGGDSDSGGGHEKIAPPCSSAETSLSVEVTATSYQGTTFNQMHSHGAPASAMVGTHDGGGNLCPFPFQPPPHQQHNLQYQQPQEHQMQQTYYGQMNGGGNNLYDYSPQMEGFEPLGAAQEAAGSDLGPQPIFVNPKQYERIMKRREARARLENHRKIAAERKPFLHKSRHLHAVKRPRGPGGRFLTKEERIAWDEEQAQLEGTSTMGAVHVSNKVAAKTLYSSAQASIAAGPPLASHQGSRHASPPFPSPLSSSSCLPPSASTPVASSDPSSNSSSSPII</sequence>
<dbReference type="PROSITE" id="PS51152">
    <property type="entry name" value="NFYA_HAP2_2"/>
    <property type="match status" value="1"/>
</dbReference>
<comment type="function">
    <text evidence="6">Component of the sequence-specific heterotrimeric transcription factor (NF-Y) which specifically recognizes a 5'-CCAAT-3' box motif found in the promoters of its target genes.</text>
</comment>
<comment type="similarity">
    <text evidence="6">Belongs to the NFYA/HAP2 subunit family.</text>
</comment>
<dbReference type="PANTHER" id="PTHR12632">
    <property type="entry name" value="TRANSCRIPTION FACTOR NF-Y ALPHA-RELATED"/>
    <property type="match status" value="1"/>
</dbReference>
<evidence type="ECO:0000256" key="4">
    <source>
        <dbReference type="ARBA" id="ARBA00023163"/>
    </source>
</evidence>
<feature type="region of interest" description="Disordered" evidence="7">
    <location>
        <begin position="1"/>
        <end position="31"/>
    </location>
</feature>
<keyword evidence="2 6" id="KW-0805">Transcription regulation</keyword>
<keyword evidence="5 6" id="KW-0539">Nucleus</keyword>
<keyword evidence="4 6" id="KW-0804">Transcription</keyword>
<feature type="compositionally biased region" description="Low complexity" evidence="7">
    <location>
        <begin position="257"/>
        <end position="287"/>
    </location>
</feature>
<dbReference type="InterPro" id="IPR001289">
    <property type="entry name" value="NFYA"/>
</dbReference>
<dbReference type="AlphaFoldDB" id="A0A4D9D6Q4"/>
<feature type="region of interest" description="Disordered" evidence="7">
    <location>
        <begin position="235"/>
        <end position="287"/>
    </location>
</feature>
<evidence type="ECO:0000256" key="6">
    <source>
        <dbReference type="RuleBase" id="RU367155"/>
    </source>
</evidence>
<dbReference type="PRINTS" id="PR00616">
    <property type="entry name" value="CCAATSUBUNTB"/>
</dbReference>
<evidence type="ECO:0000313" key="8">
    <source>
        <dbReference type="EMBL" id="TFJ84259.1"/>
    </source>
</evidence>
<gene>
    <name evidence="8" type="ORF">NSK_004250</name>
</gene>
<name>A0A4D9D6Q4_9STRA</name>
<evidence type="ECO:0000256" key="2">
    <source>
        <dbReference type="ARBA" id="ARBA00023015"/>
    </source>
</evidence>
<dbReference type="GO" id="GO:0005634">
    <property type="term" value="C:nucleus"/>
    <property type="evidence" value="ECO:0007669"/>
    <property type="project" value="UniProtKB-SubCell"/>
</dbReference>
<comment type="subunit">
    <text evidence="6">Heterotrimer.</text>
</comment>
<evidence type="ECO:0000256" key="7">
    <source>
        <dbReference type="SAM" id="MobiDB-lite"/>
    </source>
</evidence>
<protein>
    <recommendedName>
        <fullName evidence="6">Nuclear transcription factor Y subunit</fullName>
    </recommendedName>
</protein>
<evidence type="ECO:0000256" key="5">
    <source>
        <dbReference type="ARBA" id="ARBA00023242"/>
    </source>
</evidence>
<keyword evidence="9" id="KW-1185">Reference proteome</keyword>
<comment type="caution">
    <text evidence="8">The sequence shown here is derived from an EMBL/GenBank/DDBJ whole genome shotgun (WGS) entry which is preliminary data.</text>
</comment>
<feature type="compositionally biased region" description="Gly residues" evidence="7">
    <location>
        <begin position="1"/>
        <end position="15"/>
    </location>
</feature>
<dbReference type="OrthoDB" id="1097733at2759"/>
<dbReference type="GO" id="GO:0003700">
    <property type="term" value="F:DNA-binding transcription factor activity"/>
    <property type="evidence" value="ECO:0007669"/>
    <property type="project" value="UniProtKB-UniRule"/>
</dbReference>
<reference evidence="8 9" key="1">
    <citation type="submission" date="2019-01" db="EMBL/GenBank/DDBJ databases">
        <title>Nuclear Genome Assembly of the Microalgal Biofuel strain Nannochloropsis salina CCMP1776.</title>
        <authorList>
            <person name="Hovde B."/>
        </authorList>
    </citation>
    <scope>NUCLEOTIDE SEQUENCE [LARGE SCALE GENOMIC DNA]</scope>
    <source>
        <strain evidence="8 9">CCMP1776</strain>
    </source>
</reference>
<evidence type="ECO:0000256" key="3">
    <source>
        <dbReference type="ARBA" id="ARBA00023125"/>
    </source>
</evidence>